<dbReference type="EMBL" id="MG189906">
    <property type="protein sequence ID" value="ATS92303.1"/>
    <property type="molecule type" value="Genomic_DNA"/>
</dbReference>
<evidence type="ECO:0008006" key="3">
    <source>
        <dbReference type="Google" id="ProtNLM"/>
    </source>
</evidence>
<evidence type="ECO:0000313" key="2">
    <source>
        <dbReference type="Proteomes" id="UP000241675"/>
    </source>
</evidence>
<gene>
    <name evidence="1" type="ORF">DLP05_110</name>
</gene>
<reference evidence="1 2" key="2">
    <citation type="submission" date="2017-11" db="EMBL/GenBank/DDBJ databases">
        <title>Lysogenic conversion of Stenotrophomonas maltophilia by temperate phage DLP4.</title>
        <authorList>
            <person name="Dennis J."/>
            <person name="Stothard P."/>
        </authorList>
    </citation>
    <scope>NUCLEOTIDE SEQUENCE [LARGE SCALE GENOMIC DNA]</scope>
</reference>
<dbReference type="Proteomes" id="UP000241675">
    <property type="component" value="Segment"/>
</dbReference>
<dbReference type="Gene3D" id="3.30.1360.170">
    <property type="match status" value="1"/>
</dbReference>
<keyword evidence="2" id="KW-1185">Reference proteome</keyword>
<dbReference type="GO" id="GO:0050797">
    <property type="term" value="F:thymidylate synthase (FAD) activity"/>
    <property type="evidence" value="ECO:0007669"/>
    <property type="project" value="InterPro"/>
</dbReference>
<proteinExistence type="predicted"/>
<protein>
    <recommendedName>
        <fullName evidence="3">Thymidylate synthase</fullName>
    </recommendedName>
</protein>
<evidence type="ECO:0000313" key="1">
    <source>
        <dbReference type="EMBL" id="ATS92303.1"/>
    </source>
</evidence>
<reference evidence="2" key="1">
    <citation type="submission" date="2017-10" db="EMBL/GenBank/DDBJ databases">
        <authorList>
            <person name="Peters D.L."/>
        </authorList>
    </citation>
    <scope>NUCLEOTIDE SEQUENCE [LARGE SCALE GENOMIC DNA]</scope>
</reference>
<dbReference type="GO" id="GO:0050660">
    <property type="term" value="F:flavin adenine dinucleotide binding"/>
    <property type="evidence" value="ECO:0007669"/>
    <property type="project" value="InterPro"/>
</dbReference>
<sequence>MTIQAKAVILADSICNGIRLLTFQLQYQRFIHAEFMTHRVFSRNAGSSRAKPVQKVLEQVRTNPAMPCHWGLNQAGMQADHENDAIVWYPEYMRKPLQVFLGIPDEELDDVELGLLPESAWKFSAWLATVSAEAFDAAKYHKQVVNRLLEPYQFIDVVMSTTDLRNWNGLRDHKLAQPEIQVLAKVMKEAVKNSTPRQLKKGEWHLPYISDEERKIISAPMVLAEISAARTARVSITPFGENVVSIKKDLALAEQLASANPMHASPFEHPAQAMGDSKKYGNFVGFKQLRQYKEEAA</sequence>
<dbReference type="InterPro" id="IPR036098">
    <property type="entry name" value="Thymidylate_synthase_ThyX_sf"/>
</dbReference>
<organism evidence="1 2">
    <name type="scientific">Stenotrophomonas phage vB_SmaS_DLP_5</name>
    <dbReference type="NCBI Taxonomy" id="2044561"/>
    <lineage>
        <taxon>Viruses</taxon>
        <taxon>Duplodnaviria</taxon>
        <taxon>Heunggongvirae</taxon>
        <taxon>Uroviricota</taxon>
        <taxon>Caudoviricetes</taxon>
        <taxon>Delepquintavirus</taxon>
        <taxon>Delepquintavirus DLP5</taxon>
    </lineage>
</organism>
<dbReference type="SUPFAM" id="SSF69796">
    <property type="entry name" value="Thymidylate synthase-complementing protein Thy1"/>
    <property type="match status" value="1"/>
</dbReference>
<dbReference type="OrthoDB" id="15588at10239"/>
<accession>A0A2D2W2E4</accession>
<name>A0A2D2W2E4_9CAUD</name>
<dbReference type="GO" id="GO:0006231">
    <property type="term" value="P:dTMP biosynthetic process"/>
    <property type="evidence" value="ECO:0007669"/>
    <property type="project" value="InterPro"/>
</dbReference>